<organism evidence="2 3">
    <name type="scientific">Komagataeibacter medellinensis (strain NBRC 3288 / BCRC 11682 / LMG 1693 / Kondo 51)</name>
    <name type="common">Gluconacetobacter medellinensis</name>
    <dbReference type="NCBI Taxonomy" id="634177"/>
    <lineage>
        <taxon>Bacteria</taxon>
        <taxon>Pseudomonadati</taxon>
        <taxon>Pseudomonadota</taxon>
        <taxon>Alphaproteobacteria</taxon>
        <taxon>Acetobacterales</taxon>
        <taxon>Acetobacteraceae</taxon>
        <taxon>Komagataeibacter</taxon>
    </lineage>
</organism>
<dbReference type="Proteomes" id="UP000009044">
    <property type="component" value="Chromosome"/>
</dbReference>
<reference evidence="3" key="1">
    <citation type="journal article" date="2011" name="J. Bacteriol.">
        <title>Complete genome sequence of NBRC 3288, a unique cellulose-nonproducing strain of Gluconacetobacter xylinus isolated from vinegar.</title>
        <authorList>
            <person name="Ogino H."/>
            <person name="Azuma Y."/>
            <person name="Hosoyama A."/>
            <person name="Nakazawa H."/>
            <person name="Matsutani M."/>
            <person name="Hasegawa A."/>
            <person name="Otsuyama K."/>
            <person name="Matsushita K."/>
            <person name="Fujita N."/>
            <person name="Shirai M."/>
        </authorList>
    </citation>
    <scope>NUCLEOTIDE SEQUENCE [LARGE SCALE GENOMIC DNA]</scope>
    <source>
        <strain evidence="3">NBRC 3288 / BCRC 11682 / LMG 1693</strain>
    </source>
</reference>
<evidence type="ECO:0000313" key="2">
    <source>
        <dbReference type="EMBL" id="BAK84752.1"/>
    </source>
</evidence>
<feature type="region of interest" description="Disordered" evidence="1">
    <location>
        <begin position="127"/>
        <end position="158"/>
    </location>
</feature>
<name>G2I1E4_KOMMN</name>
<dbReference type="KEGG" id="gxy:GLX_23400"/>
<dbReference type="STRING" id="634177.GLX_23400"/>
<proteinExistence type="predicted"/>
<protein>
    <submittedName>
        <fullName evidence="2">Transposase</fullName>
    </submittedName>
</protein>
<dbReference type="AlphaFoldDB" id="G2I1E4"/>
<dbReference type="HOGENOM" id="CLU_1667095_0_0_5"/>
<dbReference type="eggNOG" id="COG3039">
    <property type="taxonomic scope" value="Bacteria"/>
</dbReference>
<sequence length="158" mass="17988">MDAAASDGTRLREDLLDKTNTALSVRANIAYRSKANEDFMDKEGFVSKVHGKKPHLWPMPRHIQRSSAEKPVIRSRIEPVFAAQKSQMGLFVWTVGMTWVTMKIGQANIVYTMRCFLFPERGMPQRSHSQWRQRPVCAKHTSKVTPGTVSQNEKSLKS</sequence>
<dbReference type="PATRIC" id="fig|634177.7.peg.2616"/>
<feature type="compositionally biased region" description="Polar residues" evidence="1">
    <location>
        <begin position="143"/>
        <end position="158"/>
    </location>
</feature>
<gene>
    <name evidence="2" type="ordered locus">GLX_23400</name>
</gene>
<dbReference type="EMBL" id="AP012159">
    <property type="protein sequence ID" value="BAK84752.1"/>
    <property type="molecule type" value="Genomic_DNA"/>
</dbReference>
<accession>G2I1E4</accession>
<evidence type="ECO:0000313" key="3">
    <source>
        <dbReference type="Proteomes" id="UP000009044"/>
    </source>
</evidence>
<evidence type="ECO:0000256" key="1">
    <source>
        <dbReference type="SAM" id="MobiDB-lite"/>
    </source>
</evidence>